<dbReference type="AlphaFoldDB" id="A0A9P6LF62"/>
<dbReference type="PANTHER" id="PTHR11575">
    <property type="entry name" value="5'-NUCLEOTIDASE-RELATED"/>
    <property type="match status" value="1"/>
</dbReference>
<dbReference type="InterPro" id="IPR053828">
    <property type="entry name" value="Nucleosidase_C"/>
</dbReference>
<feature type="domain" description="Putative 5'-nucleotidase C-terminal" evidence="2">
    <location>
        <begin position="426"/>
        <end position="633"/>
    </location>
</feature>
<dbReference type="GO" id="GO:0016787">
    <property type="term" value="F:hydrolase activity"/>
    <property type="evidence" value="ECO:0007669"/>
    <property type="project" value="InterPro"/>
</dbReference>
<dbReference type="CDD" id="cd07407">
    <property type="entry name" value="MPP_YHR202W_N"/>
    <property type="match status" value="1"/>
</dbReference>
<dbReference type="Pfam" id="PF21953">
    <property type="entry name" value="NadN_nucleosid_C"/>
    <property type="match status" value="1"/>
</dbReference>
<dbReference type="InterPro" id="IPR029052">
    <property type="entry name" value="Metallo-depent_PP-like"/>
</dbReference>
<proteinExistence type="predicted"/>
<dbReference type="InterPro" id="IPR041823">
    <property type="entry name" value="YHR202W_N"/>
</dbReference>
<feature type="chain" id="PRO_5040222779" evidence="1">
    <location>
        <begin position="20"/>
        <end position="692"/>
    </location>
</feature>
<evidence type="ECO:0000259" key="2">
    <source>
        <dbReference type="Pfam" id="PF21953"/>
    </source>
</evidence>
<dbReference type="EMBL" id="JAATWM020000029">
    <property type="protein sequence ID" value="KAF9873824.1"/>
    <property type="molecule type" value="Genomic_DNA"/>
</dbReference>
<feature type="signal peptide" evidence="1">
    <location>
        <begin position="1"/>
        <end position="19"/>
    </location>
</feature>
<dbReference type="GeneID" id="62164347"/>
<reference evidence="3" key="1">
    <citation type="submission" date="2020-03" db="EMBL/GenBank/DDBJ databases">
        <authorList>
            <person name="He L."/>
        </authorList>
    </citation>
    <scope>NUCLEOTIDE SEQUENCE</scope>
    <source>
        <strain evidence="3">CkLH20</strain>
    </source>
</reference>
<evidence type="ECO:0000256" key="1">
    <source>
        <dbReference type="SAM" id="SignalP"/>
    </source>
</evidence>
<reference evidence="3" key="2">
    <citation type="submission" date="2020-11" db="EMBL/GenBank/DDBJ databases">
        <title>Whole genome sequencing of Colletotrichum sp.</title>
        <authorList>
            <person name="Li H."/>
        </authorList>
    </citation>
    <scope>NUCLEOTIDE SEQUENCE</scope>
    <source>
        <strain evidence="3">CkLH20</strain>
    </source>
</reference>
<dbReference type="InterPro" id="IPR014485">
    <property type="entry name" value="Pesterase_C1039"/>
</dbReference>
<evidence type="ECO:0000313" key="3">
    <source>
        <dbReference type="EMBL" id="KAF9873824.1"/>
    </source>
</evidence>
<dbReference type="GO" id="GO:0009166">
    <property type="term" value="P:nucleotide catabolic process"/>
    <property type="evidence" value="ECO:0007669"/>
    <property type="project" value="InterPro"/>
</dbReference>
<dbReference type="SUPFAM" id="SSF56300">
    <property type="entry name" value="Metallo-dependent phosphatases"/>
    <property type="match status" value="1"/>
</dbReference>
<dbReference type="Gene3D" id="3.90.780.10">
    <property type="entry name" value="5'-Nucleotidase, C-terminal domain"/>
    <property type="match status" value="2"/>
</dbReference>
<dbReference type="PROSITE" id="PS51257">
    <property type="entry name" value="PROKAR_LIPOPROTEIN"/>
    <property type="match status" value="1"/>
</dbReference>
<dbReference type="PANTHER" id="PTHR11575:SF22">
    <property type="entry name" value="ADL392WP"/>
    <property type="match status" value="1"/>
</dbReference>
<dbReference type="PIRSF" id="PIRSF017316">
    <property type="entry name" value="Pesterase_C1039"/>
    <property type="match status" value="1"/>
</dbReference>
<dbReference type="InterPro" id="IPR036907">
    <property type="entry name" value="5'-Nucleotdase_C_sf"/>
</dbReference>
<evidence type="ECO:0000313" key="4">
    <source>
        <dbReference type="Proteomes" id="UP000781932"/>
    </source>
</evidence>
<gene>
    <name evidence="3" type="ORF">CkaCkLH20_08558</name>
</gene>
<dbReference type="Gene3D" id="3.60.21.10">
    <property type="match status" value="1"/>
</dbReference>
<keyword evidence="4" id="KW-1185">Reference proteome</keyword>
<dbReference type="InterPro" id="IPR006179">
    <property type="entry name" value="5_nucleotidase/apyrase"/>
</dbReference>
<dbReference type="RefSeq" id="XP_038743285.1">
    <property type="nucleotide sequence ID" value="XM_038891273.1"/>
</dbReference>
<sequence length="692" mass="75664">MRVGPSTLALLASAISVLACDSCEHPERDVVLTRHVRRAQPDAQAATIAPRGPLSWGQLNFLHTTDTHGWLEGHIREQNYGADWGDFVSFVKHMRQKADDLNVDLLLVDTGDLHDGAGISDATGVSSYANGTGVNGQISNPIFEKLDYDVLAIGNHELYISTIAYETFSQFAKTYGDRYLTSNVQIRNPSTGELEYIGKQYRYFTTPKGLRIMAFGVLFDFTGNSNASAVTKAATMVKQSWFLDAVNHPEPIDLFLVVGHNPVRPTQSSSTLKTVFDAIRAIKPDTPVQFFGGHTHIRDFAVYDEKSTALESGRYCETLGWLSLTGVKSSNYKGALYPEGVPNPTQKAVDVATKSASSSLASATSASNMTYFRRYLDWNTLTFEYHAVGSQVKTFNTTKGVSVSKEITAARKNLNLTSLYGCAPQTWCISCAPFMSEGSMFNLTTTALAATIVTKEREATPRIIIANTGHIRFDLAQGPFDYDSSFIVSPFTDGFQYIPDVAWSLAKQVTEGLESGNFPSKRKRSLTSDSFGFSTVNPALSTVDKCVDPPVSHDHLSRRSYAGGRIVRRQAVTPGYTTTDDFGTDGDDTVHTEIPYYDYPNFFQANGSFPSSGTLADDDKVDLIFLDYVAGSVVSVLRSLGANYTSEDVSYYLPSTFTTNSYLPEYAKITASWQADVPNCPVGLGIGYNATA</sequence>
<organism evidence="3 4">
    <name type="scientific">Colletotrichum karsti</name>
    <dbReference type="NCBI Taxonomy" id="1095194"/>
    <lineage>
        <taxon>Eukaryota</taxon>
        <taxon>Fungi</taxon>
        <taxon>Dikarya</taxon>
        <taxon>Ascomycota</taxon>
        <taxon>Pezizomycotina</taxon>
        <taxon>Sordariomycetes</taxon>
        <taxon>Hypocreomycetidae</taxon>
        <taxon>Glomerellales</taxon>
        <taxon>Glomerellaceae</taxon>
        <taxon>Colletotrichum</taxon>
        <taxon>Colletotrichum boninense species complex</taxon>
    </lineage>
</organism>
<dbReference type="OrthoDB" id="7722975at2759"/>
<dbReference type="SUPFAM" id="SSF55816">
    <property type="entry name" value="5'-nucleotidase (syn. UDP-sugar hydrolase), C-terminal domain"/>
    <property type="match status" value="1"/>
</dbReference>
<accession>A0A9P6LF62</accession>
<dbReference type="Proteomes" id="UP000781932">
    <property type="component" value="Unassembled WGS sequence"/>
</dbReference>
<name>A0A9P6LF62_9PEZI</name>
<dbReference type="GO" id="GO:0005829">
    <property type="term" value="C:cytosol"/>
    <property type="evidence" value="ECO:0007669"/>
    <property type="project" value="TreeGrafter"/>
</dbReference>
<comment type="caution">
    <text evidence="3">The sequence shown here is derived from an EMBL/GenBank/DDBJ whole genome shotgun (WGS) entry which is preliminary data.</text>
</comment>
<keyword evidence="1" id="KW-0732">Signal</keyword>
<protein>
    <submittedName>
        <fullName evidence="3">Calcineurin-like phosphoesterase</fullName>
    </submittedName>
</protein>